<dbReference type="Gene3D" id="1.10.10.10">
    <property type="entry name" value="Winged helix-like DNA-binding domain superfamily/Winged helix DNA-binding domain"/>
    <property type="match status" value="1"/>
</dbReference>
<dbReference type="PANTHER" id="PTHR43022">
    <property type="entry name" value="PROTEIN SMF"/>
    <property type="match status" value="1"/>
</dbReference>
<accession>A0A014P5Z8</accession>
<dbReference type="SUPFAM" id="SSF102405">
    <property type="entry name" value="MCP/YpsA-like"/>
    <property type="match status" value="1"/>
</dbReference>
<evidence type="ECO:0000256" key="1">
    <source>
        <dbReference type="ARBA" id="ARBA00006525"/>
    </source>
</evidence>
<dbReference type="STRING" id="225991.MA05_02325"/>
<feature type="domain" description="Smf/DprA SLOG" evidence="2">
    <location>
        <begin position="94"/>
        <end position="313"/>
    </location>
</feature>
<dbReference type="GO" id="GO:0009294">
    <property type="term" value="P:DNA-mediated transformation"/>
    <property type="evidence" value="ECO:0007669"/>
    <property type="project" value="InterPro"/>
</dbReference>
<organism evidence="4 5">
    <name type="scientific">Comamonas aquatica DA1877</name>
    <dbReference type="NCBI Taxonomy" id="1457173"/>
    <lineage>
        <taxon>Bacteria</taxon>
        <taxon>Pseudomonadati</taxon>
        <taxon>Pseudomonadota</taxon>
        <taxon>Betaproteobacteria</taxon>
        <taxon>Burkholderiales</taxon>
        <taxon>Comamonadaceae</taxon>
        <taxon>Comamonas</taxon>
    </lineage>
</organism>
<dbReference type="Pfam" id="PF02481">
    <property type="entry name" value="DNA_processg_A"/>
    <property type="match status" value="1"/>
</dbReference>
<dbReference type="Pfam" id="PF17782">
    <property type="entry name" value="WHD_DprA"/>
    <property type="match status" value="1"/>
</dbReference>
<reference evidence="4 5" key="1">
    <citation type="submission" date="2014-01" db="EMBL/GenBank/DDBJ databases">
        <title>Interspecies Systems Biology Uncovers Metabolites Affecting C. elegans Gene Expression and Life History Traits.</title>
        <authorList>
            <person name="Watson E."/>
            <person name="Macneil L.T."/>
            <person name="Ritter A.D."/>
            <person name="Yilmaz L.S."/>
            <person name="Rosebrock A.P."/>
            <person name="Caudy A.A."/>
            <person name="Walhout A.J."/>
        </authorList>
    </citation>
    <scope>NUCLEOTIDE SEQUENCE [LARGE SCALE GENOMIC DNA]</scope>
    <source>
        <strain evidence="4 5">DA1877</strain>
    </source>
</reference>
<proteinExistence type="inferred from homology"/>
<evidence type="ECO:0000313" key="5">
    <source>
        <dbReference type="Proteomes" id="UP000020766"/>
    </source>
</evidence>
<dbReference type="InterPro" id="IPR003488">
    <property type="entry name" value="DprA"/>
</dbReference>
<protein>
    <submittedName>
        <fullName evidence="4">DNA processing protein DprA</fullName>
    </submittedName>
</protein>
<comment type="caution">
    <text evidence="4">The sequence shown here is derived from an EMBL/GenBank/DDBJ whole genome shotgun (WGS) entry which is preliminary data.</text>
</comment>
<dbReference type="EMBL" id="JBOK01000002">
    <property type="protein sequence ID" value="EXU81605.1"/>
    <property type="molecule type" value="Genomic_DNA"/>
</dbReference>
<dbReference type="SUPFAM" id="SSF47781">
    <property type="entry name" value="RuvA domain 2-like"/>
    <property type="match status" value="1"/>
</dbReference>
<dbReference type="PATRIC" id="fig|1457173.3.peg.482"/>
<evidence type="ECO:0000259" key="3">
    <source>
        <dbReference type="Pfam" id="PF17782"/>
    </source>
</evidence>
<dbReference type="InterPro" id="IPR036388">
    <property type="entry name" value="WH-like_DNA-bd_sf"/>
</dbReference>
<name>A0A014P5Z8_9BURK</name>
<gene>
    <name evidence="4" type="ORF">AX13_07320</name>
</gene>
<sequence>MPMAVALPPLEHPELEAWLRLSLTPGVGNAAARRLLARFRSAPAIFQASVTELQDCVSLAQAAQLRHAPEGFAQALSTTWQWLQGAAEGCSHALVTLGDVRYPDSLLHIPDPPLMLYVAGPARWLQRPQPLTHSARSLAMVGSRNPTPQGADNARQFAHSLAGMGWCIVSGMALGIDAAAHAGALAADTTEVPTIAVVGTGVDRVYPRQHKQLAHQIAAHGLMLSEFPLGTPPIASNFPKRNRIISGLSCGTLVVEAALASGSLITARTASEQGREVFAIPGSIHAPQSRGCHALIQQGAKLVTCARDILEELQGPSSQQPPAASDATTSAPAAAEHPLLQAMGYDPIGLDALSARTGWGAAELQAQLLELELEGRLSRLPGGLFQRTAHG</sequence>
<dbReference type="InterPro" id="IPR041614">
    <property type="entry name" value="DprA_WH"/>
</dbReference>
<dbReference type="AlphaFoldDB" id="A0A014P5Z8"/>
<feature type="domain" description="DprA winged helix" evidence="3">
    <location>
        <begin position="324"/>
        <end position="383"/>
    </location>
</feature>
<comment type="similarity">
    <text evidence="1">Belongs to the DprA/Smf family.</text>
</comment>
<dbReference type="InterPro" id="IPR010994">
    <property type="entry name" value="RuvA_2-like"/>
</dbReference>
<dbReference type="Gene3D" id="3.40.50.450">
    <property type="match status" value="1"/>
</dbReference>
<keyword evidence="5" id="KW-1185">Reference proteome</keyword>
<evidence type="ECO:0000259" key="2">
    <source>
        <dbReference type="Pfam" id="PF02481"/>
    </source>
</evidence>
<dbReference type="Proteomes" id="UP000020766">
    <property type="component" value="Unassembled WGS sequence"/>
</dbReference>
<evidence type="ECO:0000313" key="4">
    <source>
        <dbReference type="EMBL" id="EXU81605.1"/>
    </source>
</evidence>
<dbReference type="PANTHER" id="PTHR43022:SF1">
    <property type="entry name" value="PROTEIN SMF"/>
    <property type="match status" value="1"/>
</dbReference>
<dbReference type="InterPro" id="IPR057666">
    <property type="entry name" value="DrpA_SLOG"/>
</dbReference>
<dbReference type="NCBIfam" id="TIGR00732">
    <property type="entry name" value="dprA"/>
    <property type="match status" value="1"/>
</dbReference>